<dbReference type="InterPro" id="IPR010982">
    <property type="entry name" value="Lambda_DNA-bd_dom_sf"/>
</dbReference>
<dbReference type="SUPFAM" id="SSF48452">
    <property type="entry name" value="TPR-like"/>
    <property type="match status" value="1"/>
</dbReference>
<evidence type="ECO:0000313" key="5">
    <source>
        <dbReference type="Proteomes" id="UP001145072"/>
    </source>
</evidence>
<protein>
    <submittedName>
        <fullName evidence="4">Helix-turn-helix transcriptional regulator</fullName>
    </submittedName>
</protein>
<dbReference type="PROSITE" id="PS50943">
    <property type="entry name" value="HTH_CROC1"/>
    <property type="match status" value="1"/>
</dbReference>
<dbReference type="SUPFAM" id="SSF47413">
    <property type="entry name" value="lambda repressor-like DNA-binding domains"/>
    <property type="match status" value="1"/>
</dbReference>
<keyword evidence="2" id="KW-0175">Coiled coil</keyword>
<sequence>MHIGRRIYIQRSLNGLTLNSLAKGITSSSYLSKLENGAVVPSSDILIALAKRLELPSSFILDDANEDPQLLLMLKQLFQYSILEVEKTASIIELIDENYHTNLASPRMEFYYLVLKCIVLLKTKQTEACESIHKDYIIPYLDSVDIESLSNDFRCAIYYYFGYYQFVQSNYKDCIEYLYRLHEVVDNLEIKASVIYNTGILNKRLGRYQDAIISTKKAIEYLKELSFSYLLALAHNLLGDLYREKSLYKEAITELEEAKRIAEEHSYTKTIGIVYHNLGLVSKESGDYKQGITYCYEALKVKEQSDKSGILITYRLLIDCKLCEENIEKAKELYEIARTLEQSEDDRWKLLYHYNEYYKLTNDFAEYEKNLKGFLSYLEKVNDFSYEVDCHRKLAKYYLNTGKYKKSAVHYKNALAILDKKL</sequence>
<dbReference type="SMART" id="SM00530">
    <property type="entry name" value="HTH_XRE"/>
    <property type="match status" value="1"/>
</dbReference>
<evidence type="ECO:0000313" key="4">
    <source>
        <dbReference type="EMBL" id="MDC3422619.1"/>
    </source>
</evidence>
<dbReference type="CDD" id="cd00093">
    <property type="entry name" value="HTH_XRE"/>
    <property type="match status" value="1"/>
</dbReference>
<comment type="caution">
    <text evidence="4">The sequence shown here is derived from an EMBL/GenBank/DDBJ whole genome shotgun (WGS) entry which is preliminary data.</text>
</comment>
<reference evidence="4" key="1">
    <citation type="submission" date="2022-06" db="EMBL/GenBank/DDBJ databases">
        <title>Aquibacillus sp. a new bacterium isolated from soil saline samples.</title>
        <authorList>
            <person name="Galisteo C."/>
            <person name="De La Haba R."/>
            <person name="Sanchez-Porro C."/>
            <person name="Ventosa A."/>
        </authorList>
    </citation>
    <scope>NUCLEOTIDE SEQUENCE</scope>
    <source>
        <strain evidence="4">JCM 12387</strain>
    </source>
</reference>
<keyword evidence="1" id="KW-0802">TPR repeat</keyword>
<evidence type="ECO:0000256" key="2">
    <source>
        <dbReference type="SAM" id="Coils"/>
    </source>
</evidence>
<dbReference type="SMART" id="SM00028">
    <property type="entry name" value="TPR"/>
    <property type="match status" value="6"/>
</dbReference>
<dbReference type="InterPro" id="IPR011990">
    <property type="entry name" value="TPR-like_helical_dom_sf"/>
</dbReference>
<dbReference type="PANTHER" id="PTHR10098">
    <property type="entry name" value="RAPSYN-RELATED"/>
    <property type="match status" value="1"/>
</dbReference>
<dbReference type="AlphaFoldDB" id="A0A9X4AK93"/>
<organism evidence="4 5">
    <name type="scientific">Aquibacillus koreensis</name>
    <dbReference type="NCBI Taxonomy" id="279446"/>
    <lineage>
        <taxon>Bacteria</taxon>
        <taxon>Bacillati</taxon>
        <taxon>Bacillota</taxon>
        <taxon>Bacilli</taxon>
        <taxon>Bacillales</taxon>
        <taxon>Bacillaceae</taxon>
        <taxon>Aquibacillus</taxon>
    </lineage>
</organism>
<dbReference type="RefSeq" id="WP_259870064.1">
    <property type="nucleotide sequence ID" value="NZ_JAMQJZ010000024.1"/>
</dbReference>
<dbReference type="GO" id="GO:0003677">
    <property type="term" value="F:DNA binding"/>
    <property type="evidence" value="ECO:0007669"/>
    <property type="project" value="InterPro"/>
</dbReference>
<dbReference type="InterPro" id="IPR001387">
    <property type="entry name" value="Cro/C1-type_HTH"/>
</dbReference>
<feature type="repeat" description="TPR" evidence="1">
    <location>
        <begin position="232"/>
        <end position="265"/>
    </location>
</feature>
<keyword evidence="5" id="KW-1185">Reference proteome</keyword>
<dbReference type="Proteomes" id="UP001145072">
    <property type="component" value="Unassembled WGS sequence"/>
</dbReference>
<dbReference type="Pfam" id="PF01381">
    <property type="entry name" value="HTH_3"/>
    <property type="match status" value="1"/>
</dbReference>
<dbReference type="InterPro" id="IPR019734">
    <property type="entry name" value="TPR_rpt"/>
</dbReference>
<accession>A0A9X4AK93</accession>
<dbReference type="PROSITE" id="PS50005">
    <property type="entry name" value="TPR"/>
    <property type="match status" value="1"/>
</dbReference>
<dbReference type="EMBL" id="JAMQJZ010000024">
    <property type="protein sequence ID" value="MDC3422619.1"/>
    <property type="molecule type" value="Genomic_DNA"/>
</dbReference>
<proteinExistence type="predicted"/>
<feature type="domain" description="HTH cro/C1-type" evidence="3">
    <location>
        <begin position="7"/>
        <end position="60"/>
    </location>
</feature>
<gene>
    <name evidence="4" type="ORF">NC661_19895</name>
</gene>
<evidence type="ECO:0000259" key="3">
    <source>
        <dbReference type="PROSITE" id="PS50943"/>
    </source>
</evidence>
<evidence type="ECO:0000256" key="1">
    <source>
        <dbReference type="PROSITE-ProRule" id="PRU00339"/>
    </source>
</evidence>
<feature type="coiled-coil region" evidence="2">
    <location>
        <begin position="238"/>
        <end position="265"/>
    </location>
</feature>
<dbReference type="Pfam" id="PF13181">
    <property type="entry name" value="TPR_8"/>
    <property type="match status" value="2"/>
</dbReference>
<dbReference type="Gene3D" id="1.25.40.10">
    <property type="entry name" value="Tetratricopeptide repeat domain"/>
    <property type="match status" value="1"/>
</dbReference>
<name>A0A9X4AK93_9BACI</name>
<dbReference type="Gene3D" id="1.10.260.40">
    <property type="entry name" value="lambda repressor-like DNA-binding domains"/>
    <property type="match status" value="1"/>
</dbReference>